<dbReference type="Proteomes" id="UP000186817">
    <property type="component" value="Unassembled WGS sequence"/>
</dbReference>
<feature type="compositionally biased region" description="Polar residues" evidence="1">
    <location>
        <begin position="96"/>
        <end position="115"/>
    </location>
</feature>
<evidence type="ECO:0000256" key="1">
    <source>
        <dbReference type="SAM" id="MobiDB-lite"/>
    </source>
</evidence>
<protein>
    <submittedName>
        <fullName evidence="2">Uncharacterized protein</fullName>
    </submittedName>
</protein>
<dbReference type="EMBL" id="LSRX01000733">
    <property type="protein sequence ID" value="OLP89992.1"/>
    <property type="molecule type" value="Genomic_DNA"/>
</dbReference>
<evidence type="ECO:0000313" key="3">
    <source>
        <dbReference type="Proteomes" id="UP000186817"/>
    </source>
</evidence>
<dbReference type="AlphaFoldDB" id="A0A1Q9D481"/>
<reference evidence="2 3" key="1">
    <citation type="submission" date="2016-02" db="EMBL/GenBank/DDBJ databases">
        <title>Genome analysis of coral dinoflagellate symbionts highlights evolutionary adaptations to a symbiotic lifestyle.</title>
        <authorList>
            <person name="Aranda M."/>
            <person name="Li Y."/>
            <person name="Liew Y.J."/>
            <person name="Baumgarten S."/>
            <person name="Simakov O."/>
            <person name="Wilson M."/>
            <person name="Piel J."/>
            <person name="Ashoor H."/>
            <person name="Bougouffa S."/>
            <person name="Bajic V.B."/>
            <person name="Ryu T."/>
            <person name="Ravasi T."/>
            <person name="Bayer T."/>
            <person name="Micklem G."/>
            <person name="Kim H."/>
            <person name="Bhak J."/>
            <person name="Lajeunesse T.C."/>
            <person name="Voolstra C.R."/>
        </authorList>
    </citation>
    <scope>NUCLEOTIDE SEQUENCE [LARGE SCALE GENOMIC DNA]</scope>
    <source>
        <strain evidence="2 3">CCMP2467</strain>
    </source>
</reference>
<gene>
    <name evidence="2" type="ORF">AK812_SmicGene28498</name>
</gene>
<proteinExistence type="predicted"/>
<feature type="region of interest" description="Disordered" evidence="1">
    <location>
        <begin position="96"/>
        <end position="116"/>
    </location>
</feature>
<evidence type="ECO:0000313" key="2">
    <source>
        <dbReference type="EMBL" id="OLP89992.1"/>
    </source>
</evidence>
<comment type="caution">
    <text evidence="2">The sequence shown here is derived from an EMBL/GenBank/DDBJ whole genome shotgun (WGS) entry which is preliminary data.</text>
</comment>
<name>A0A1Q9D481_SYMMI</name>
<feature type="compositionally biased region" description="Basic and acidic residues" evidence="1">
    <location>
        <begin position="7"/>
        <end position="18"/>
    </location>
</feature>
<feature type="region of interest" description="Disordered" evidence="1">
    <location>
        <begin position="1"/>
        <end position="31"/>
    </location>
</feature>
<accession>A0A1Q9D481</accession>
<keyword evidence="3" id="KW-1185">Reference proteome</keyword>
<sequence length="232" mass="25612">MLTTRLETSRKEAGRSDSEETELLATARREPTGMLLTPTGLVQELQFDKAARKNVPNQGFQQADQIINIDEEAVADTDKFLFSVSQNAREDTVVAETQKSQSDVHARTQKASSAEGNWRKQADLRIDAQRDTVRCCLAVWGSPQGSQLASGAPPDNSVSVHLPQTDVHPERCDCKQMVVTPRARQKLTRVVGKAQAERAGGTAAEETNSRCVFHRPSARNPLHVIDYDYAID</sequence>
<organism evidence="2 3">
    <name type="scientific">Symbiodinium microadriaticum</name>
    <name type="common">Dinoflagellate</name>
    <name type="synonym">Zooxanthella microadriatica</name>
    <dbReference type="NCBI Taxonomy" id="2951"/>
    <lineage>
        <taxon>Eukaryota</taxon>
        <taxon>Sar</taxon>
        <taxon>Alveolata</taxon>
        <taxon>Dinophyceae</taxon>
        <taxon>Suessiales</taxon>
        <taxon>Symbiodiniaceae</taxon>
        <taxon>Symbiodinium</taxon>
    </lineage>
</organism>